<evidence type="ECO:0000313" key="5">
    <source>
        <dbReference type="Proteomes" id="UP000663870"/>
    </source>
</evidence>
<comment type="caution">
    <text evidence="1">The sequence shown here is derived from an EMBL/GenBank/DDBJ whole genome shotgun (WGS) entry which is preliminary data.</text>
</comment>
<dbReference type="EMBL" id="CAJNOL010001382">
    <property type="protein sequence ID" value="CAF1348468.1"/>
    <property type="molecule type" value="Genomic_DNA"/>
</dbReference>
<protein>
    <submittedName>
        <fullName evidence="1">Uncharacterized protein</fullName>
    </submittedName>
</protein>
<sequence>MPRREAIRTLLNLQDPTNSTKLGACLPTPPPTDCSDSCSGNCGCNCVGPPGCVDEDLIYINERLQLKVHMNREDALNSIIELENYYTGLKNNLHGSPSEMVDEAWHAHILNTPMYFRFSTAEFGSYLHHIPFWSGNRKQTGQLNDDISMLEKLKKLGIQNINETVWTYRSKKMKN</sequence>
<reference evidence="1" key="1">
    <citation type="submission" date="2021-02" db="EMBL/GenBank/DDBJ databases">
        <authorList>
            <person name="Nowell W R."/>
        </authorList>
    </citation>
    <scope>NUCLEOTIDE SEQUENCE</scope>
</reference>
<evidence type="ECO:0000313" key="6">
    <source>
        <dbReference type="Proteomes" id="UP000663882"/>
    </source>
</evidence>
<keyword evidence="5" id="KW-1185">Reference proteome</keyword>
<dbReference type="EMBL" id="CAJNOH010000802">
    <property type="protein sequence ID" value="CAF1126868.1"/>
    <property type="molecule type" value="Genomic_DNA"/>
</dbReference>
<dbReference type="AlphaFoldDB" id="A0A814KM70"/>
<evidence type="ECO:0000313" key="2">
    <source>
        <dbReference type="EMBL" id="CAF1126868.1"/>
    </source>
</evidence>
<accession>A0A814KM70</accession>
<name>A0A814KM70_9BILA</name>
<gene>
    <name evidence="4" type="ORF">JXQ802_LOCUS31957</name>
    <name evidence="2" type="ORF">PYM288_LOCUS20998</name>
    <name evidence="1" type="ORF">RFH988_LOCUS16908</name>
    <name evidence="3" type="ORF">SEV965_LOCUS19501</name>
</gene>
<dbReference type="OrthoDB" id="3553348at2759"/>
<dbReference type="Proteomes" id="UP000663889">
    <property type="component" value="Unassembled WGS sequence"/>
</dbReference>
<evidence type="ECO:0000313" key="4">
    <source>
        <dbReference type="EMBL" id="CAF1348468.1"/>
    </source>
</evidence>
<organism evidence="1 6">
    <name type="scientific">Rotaria sordida</name>
    <dbReference type="NCBI Taxonomy" id="392033"/>
    <lineage>
        <taxon>Eukaryota</taxon>
        <taxon>Metazoa</taxon>
        <taxon>Spiralia</taxon>
        <taxon>Gnathifera</taxon>
        <taxon>Rotifera</taxon>
        <taxon>Eurotatoria</taxon>
        <taxon>Bdelloidea</taxon>
        <taxon>Philodinida</taxon>
        <taxon>Philodinidae</taxon>
        <taxon>Rotaria</taxon>
    </lineage>
</organism>
<dbReference type="Proteomes" id="UP000663870">
    <property type="component" value="Unassembled WGS sequence"/>
</dbReference>
<dbReference type="Proteomes" id="UP000663882">
    <property type="component" value="Unassembled WGS sequence"/>
</dbReference>
<proteinExistence type="predicted"/>
<dbReference type="Proteomes" id="UP000663854">
    <property type="component" value="Unassembled WGS sequence"/>
</dbReference>
<dbReference type="EMBL" id="CAJNOO010000883">
    <property type="protein sequence ID" value="CAF1054409.1"/>
    <property type="molecule type" value="Genomic_DNA"/>
</dbReference>
<dbReference type="EMBL" id="CAJNOU010001218">
    <property type="protein sequence ID" value="CAF1170786.1"/>
    <property type="molecule type" value="Genomic_DNA"/>
</dbReference>
<evidence type="ECO:0000313" key="1">
    <source>
        <dbReference type="EMBL" id="CAF1054409.1"/>
    </source>
</evidence>
<evidence type="ECO:0000313" key="3">
    <source>
        <dbReference type="EMBL" id="CAF1170786.1"/>
    </source>
</evidence>